<gene>
    <name evidence="2" type="ORF">EFD55_04735</name>
</gene>
<feature type="transmembrane region" description="Helical" evidence="1">
    <location>
        <begin position="57"/>
        <end position="77"/>
    </location>
</feature>
<dbReference type="Proteomes" id="UP000277279">
    <property type="component" value="Unassembled WGS sequence"/>
</dbReference>
<keyword evidence="1" id="KW-0812">Transmembrane</keyword>
<feature type="transmembrane region" description="Helical" evidence="1">
    <location>
        <begin position="20"/>
        <end position="45"/>
    </location>
</feature>
<protein>
    <submittedName>
        <fullName evidence="2">DUF2306 domain-containing protein</fullName>
    </submittedName>
</protein>
<dbReference type="RefSeq" id="WP_125843461.1">
    <property type="nucleotide sequence ID" value="NZ_JACHXH010000003.1"/>
</dbReference>
<name>A0A3R9C5F1_9HYPH</name>
<dbReference type="EMBL" id="RJJT01000003">
    <property type="protein sequence ID" value="RSB82370.1"/>
    <property type="molecule type" value="Genomic_DNA"/>
</dbReference>
<keyword evidence="1" id="KW-1133">Transmembrane helix</keyword>
<feature type="transmembrane region" description="Helical" evidence="1">
    <location>
        <begin position="148"/>
        <end position="166"/>
    </location>
</feature>
<evidence type="ECO:0000256" key="1">
    <source>
        <dbReference type="SAM" id="Phobius"/>
    </source>
</evidence>
<dbReference type="OrthoDB" id="9815686at2"/>
<comment type="caution">
    <text evidence="2">The sequence shown here is derived from an EMBL/GenBank/DDBJ whole genome shotgun (WGS) entry which is preliminary data.</text>
</comment>
<feature type="transmembrane region" description="Helical" evidence="1">
    <location>
        <begin position="83"/>
        <end position="103"/>
    </location>
</feature>
<organism evidence="2 3">
    <name type="scientific">Rhizobium pisi</name>
    <dbReference type="NCBI Taxonomy" id="574561"/>
    <lineage>
        <taxon>Bacteria</taxon>
        <taxon>Pseudomonadati</taxon>
        <taxon>Pseudomonadota</taxon>
        <taxon>Alphaproteobacteria</taxon>
        <taxon>Hyphomicrobiales</taxon>
        <taxon>Rhizobiaceae</taxon>
        <taxon>Rhizobium/Agrobacterium group</taxon>
        <taxon>Rhizobium</taxon>
    </lineage>
</organism>
<proteinExistence type="predicted"/>
<dbReference type="AlphaFoldDB" id="A0A3R9C5F1"/>
<evidence type="ECO:0000313" key="2">
    <source>
        <dbReference type="EMBL" id="RSB82370.1"/>
    </source>
</evidence>
<dbReference type="Pfam" id="PF10067">
    <property type="entry name" value="DUF2306"/>
    <property type="match status" value="1"/>
</dbReference>
<keyword evidence="1" id="KW-0472">Membrane</keyword>
<feature type="transmembrane region" description="Helical" evidence="1">
    <location>
        <begin position="115"/>
        <end position="133"/>
    </location>
</feature>
<sequence length="176" mass="19270">MAERGIEFNRMPPMTLEPLLSAPFAVQIHVATVTPAALLGAYILLNPKGTPRHRLLGKLWMALMVVTATSSFFIHQINLFHGFSPIHLLSISTLFGSWNAVAAARRGDIRRHRRIVTGLYLSGIVLAGLFTFLPGRIMHRVAFTGAEWPAAFVAALIGAILVAIVLRSRRGDPIAR</sequence>
<reference evidence="2 3" key="1">
    <citation type="submission" date="2018-11" db="EMBL/GenBank/DDBJ databases">
        <authorList>
            <person name="Huo Y."/>
        </authorList>
    </citation>
    <scope>NUCLEOTIDE SEQUENCE [LARGE SCALE GENOMIC DNA]</scope>
    <source>
        <strain evidence="2 3">DSM 30132</strain>
    </source>
</reference>
<dbReference type="InterPro" id="IPR018750">
    <property type="entry name" value="DUF2306_membrane"/>
</dbReference>
<accession>A0A3R9C5F1</accession>
<evidence type="ECO:0000313" key="3">
    <source>
        <dbReference type="Proteomes" id="UP000277279"/>
    </source>
</evidence>